<accession>A0AAD5U0L8</accession>
<keyword evidence="1" id="KW-0175">Coiled coil</keyword>
<sequence>MKIKICYVQQIAEKVSKRVTGVNSHIFRSDLGNDANNESNINLREKTSDLERINFKNLQKQYFQEKKLNESKIFKIENESKNLENSLLASQNEIKLLKRQSKLLEKTLQTNLAIMDDTKNKNLEEYQKILNLLETERLISKSLRIDLEKSTKLHLIAENNLRDSLNQEKRNNLNLMIELNAYKSNIKSLKEEQIKLQNKEREYLLKSNYCSRENFASRLEICQSQCSPTSESAERYNKEKFLELKKENLNLKNKFEIMQKSYEKVTSNTFNANCEIRGGNIPRQNLTAPLESEDFLLVPGSFKSNKPGIVSRIKSKKELSRKTPYLKSTPLPLKTFFTNTERKFKRS</sequence>
<reference evidence="2" key="1">
    <citation type="submission" date="2020-05" db="EMBL/GenBank/DDBJ databases">
        <title>Phylogenomic resolution of chytrid fungi.</title>
        <authorList>
            <person name="Stajich J.E."/>
            <person name="Amses K."/>
            <person name="Simmons R."/>
            <person name="Seto K."/>
            <person name="Myers J."/>
            <person name="Bonds A."/>
            <person name="Quandt C.A."/>
            <person name="Barry K."/>
            <person name="Liu P."/>
            <person name="Grigoriev I."/>
            <person name="Longcore J.E."/>
            <person name="James T.Y."/>
        </authorList>
    </citation>
    <scope>NUCLEOTIDE SEQUENCE</scope>
    <source>
        <strain evidence="2">JEL0476</strain>
    </source>
</reference>
<dbReference type="AlphaFoldDB" id="A0AAD5U0L8"/>
<evidence type="ECO:0000256" key="1">
    <source>
        <dbReference type="SAM" id="Coils"/>
    </source>
</evidence>
<name>A0AAD5U0L8_9FUNG</name>
<comment type="caution">
    <text evidence="2">The sequence shown here is derived from an EMBL/GenBank/DDBJ whole genome shotgun (WGS) entry which is preliminary data.</text>
</comment>
<evidence type="ECO:0000313" key="3">
    <source>
        <dbReference type="Proteomes" id="UP001211065"/>
    </source>
</evidence>
<feature type="coiled-coil region" evidence="1">
    <location>
        <begin position="165"/>
        <end position="206"/>
    </location>
</feature>
<protein>
    <submittedName>
        <fullName evidence="2">Uncharacterized protein</fullName>
    </submittedName>
</protein>
<proteinExistence type="predicted"/>
<organism evidence="2 3">
    <name type="scientific">Clydaea vesicula</name>
    <dbReference type="NCBI Taxonomy" id="447962"/>
    <lineage>
        <taxon>Eukaryota</taxon>
        <taxon>Fungi</taxon>
        <taxon>Fungi incertae sedis</taxon>
        <taxon>Chytridiomycota</taxon>
        <taxon>Chytridiomycota incertae sedis</taxon>
        <taxon>Chytridiomycetes</taxon>
        <taxon>Lobulomycetales</taxon>
        <taxon>Lobulomycetaceae</taxon>
        <taxon>Clydaea</taxon>
    </lineage>
</organism>
<feature type="coiled-coil region" evidence="1">
    <location>
        <begin position="73"/>
        <end position="107"/>
    </location>
</feature>
<evidence type="ECO:0000313" key="2">
    <source>
        <dbReference type="EMBL" id="KAJ3215831.1"/>
    </source>
</evidence>
<dbReference type="Proteomes" id="UP001211065">
    <property type="component" value="Unassembled WGS sequence"/>
</dbReference>
<gene>
    <name evidence="2" type="ORF">HK099_006175</name>
</gene>
<keyword evidence="3" id="KW-1185">Reference proteome</keyword>
<dbReference type="EMBL" id="JADGJW010000517">
    <property type="protein sequence ID" value="KAJ3215831.1"/>
    <property type="molecule type" value="Genomic_DNA"/>
</dbReference>